<keyword evidence="3" id="KW-1185">Reference proteome</keyword>
<feature type="compositionally biased region" description="Basic and acidic residues" evidence="1">
    <location>
        <begin position="1"/>
        <end position="16"/>
    </location>
</feature>
<name>A0A811RLP4_9POAL</name>
<dbReference type="Proteomes" id="UP000604825">
    <property type="component" value="Unassembled WGS sequence"/>
</dbReference>
<gene>
    <name evidence="2" type="ORF">NCGR_LOCUS54226</name>
</gene>
<comment type="caution">
    <text evidence="2">The sequence shown here is derived from an EMBL/GenBank/DDBJ whole genome shotgun (WGS) entry which is preliminary data.</text>
</comment>
<proteinExistence type="predicted"/>
<reference evidence="2" key="1">
    <citation type="submission" date="2020-10" db="EMBL/GenBank/DDBJ databases">
        <authorList>
            <person name="Han B."/>
            <person name="Lu T."/>
            <person name="Zhao Q."/>
            <person name="Huang X."/>
            <person name="Zhao Y."/>
        </authorList>
    </citation>
    <scope>NUCLEOTIDE SEQUENCE</scope>
</reference>
<evidence type="ECO:0000313" key="2">
    <source>
        <dbReference type="EMBL" id="CAD6270939.1"/>
    </source>
</evidence>
<evidence type="ECO:0000256" key="1">
    <source>
        <dbReference type="SAM" id="MobiDB-lite"/>
    </source>
</evidence>
<evidence type="ECO:0000313" key="3">
    <source>
        <dbReference type="Proteomes" id="UP000604825"/>
    </source>
</evidence>
<feature type="region of interest" description="Disordered" evidence="1">
    <location>
        <begin position="1"/>
        <end position="64"/>
    </location>
</feature>
<organism evidence="2 3">
    <name type="scientific">Miscanthus lutarioriparius</name>
    <dbReference type="NCBI Taxonomy" id="422564"/>
    <lineage>
        <taxon>Eukaryota</taxon>
        <taxon>Viridiplantae</taxon>
        <taxon>Streptophyta</taxon>
        <taxon>Embryophyta</taxon>
        <taxon>Tracheophyta</taxon>
        <taxon>Spermatophyta</taxon>
        <taxon>Magnoliopsida</taxon>
        <taxon>Liliopsida</taxon>
        <taxon>Poales</taxon>
        <taxon>Poaceae</taxon>
        <taxon>PACMAD clade</taxon>
        <taxon>Panicoideae</taxon>
        <taxon>Andropogonodae</taxon>
        <taxon>Andropogoneae</taxon>
        <taxon>Saccharinae</taxon>
        <taxon>Miscanthus</taxon>
    </lineage>
</organism>
<dbReference type="OrthoDB" id="2019803at2759"/>
<sequence>MSQGKADGKKEHKSQEKAVAAASKSSLASRLVEKKSKDDDDSDEDETDYSDEDETDDFDEGEGFLKKATMMIQVMRMIPPEAGKKRAAENALKTLLSDKKAKVATLSAQKTGGKKGTTHVATPYPAKQAGKTPANNDK</sequence>
<dbReference type="AlphaFoldDB" id="A0A811RLP4"/>
<feature type="region of interest" description="Disordered" evidence="1">
    <location>
        <begin position="106"/>
        <end position="138"/>
    </location>
</feature>
<feature type="compositionally biased region" description="Acidic residues" evidence="1">
    <location>
        <begin position="39"/>
        <end position="62"/>
    </location>
</feature>
<dbReference type="EMBL" id="CAJGYO010000016">
    <property type="protein sequence ID" value="CAD6270939.1"/>
    <property type="molecule type" value="Genomic_DNA"/>
</dbReference>
<accession>A0A811RLP4</accession>
<feature type="compositionally biased region" description="Low complexity" evidence="1">
    <location>
        <begin position="17"/>
        <end position="29"/>
    </location>
</feature>
<protein>
    <submittedName>
        <fullName evidence="2">Uncharacterized protein</fullName>
    </submittedName>
</protein>